<keyword evidence="2" id="KW-0808">Transferase</keyword>
<dbReference type="InterPro" id="IPR016181">
    <property type="entry name" value="Acyl_CoA_acyltransferase"/>
</dbReference>
<protein>
    <submittedName>
        <fullName evidence="2">GNAT family N-acetyltransferase</fullName>
        <ecNumber evidence="2">2.3.1.-</ecNumber>
    </submittedName>
</protein>
<dbReference type="PROSITE" id="PS51186">
    <property type="entry name" value="GNAT"/>
    <property type="match status" value="1"/>
</dbReference>
<dbReference type="Proteomes" id="UP001596045">
    <property type="component" value="Unassembled WGS sequence"/>
</dbReference>
<dbReference type="PANTHER" id="PTHR47443:SF3">
    <property type="entry name" value="GCN5-RELATED N-ACETYLTRANSFERASE 4, CHLOROPLASTIC"/>
    <property type="match status" value="1"/>
</dbReference>
<evidence type="ECO:0000313" key="3">
    <source>
        <dbReference type="Proteomes" id="UP001596045"/>
    </source>
</evidence>
<dbReference type="EC" id="2.3.1.-" evidence="2"/>
<dbReference type="RefSeq" id="WP_378996121.1">
    <property type="nucleotide sequence ID" value="NZ_JBHSMT010000010.1"/>
</dbReference>
<dbReference type="Gene3D" id="3.40.630.30">
    <property type="match status" value="1"/>
</dbReference>
<dbReference type="EMBL" id="JBHSMT010000010">
    <property type="protein sequence ID" value="MFC5473554.1"/>
    <property type="molecule type" value="Genomic_DNA"/>
</dbReference>
<dbReference type="Pfam" id="PF00583">
    <property type="entry name" value="Acetyltransf_1"/>
    <property type="match status" value="1"/>
</dbReference>
<feature type="domain" description="N-acetyltransferase" evidence="1">
    <location>
        <begin position="4"/>
        <end position="150"/>
    </location>
</feature>
<keyword evidence="3" id="KW-1185">Reference proteome</keyword>
<proteinExistence type="predicted"/>
<name>A0ABW0M5Z6_9BURK</name>
<evidence type="ECO:0000259" key="1">
    <source>
        <dbReference type="PROSITE" id="PS51186"/>
    </source>
</evidence>
<dbReference type="GO" id="GO:0016746">
    <property type="term" value="F:acyltransferase activity"/>
    <property type="evidence" value="ECO:0007669"/>
    <property type="project" value="UniProtKB-KW"/>
</dbReference>
<gene>
    <name evidence="2" type="ORF">ACFPM8_06230</name>
</gene>
<keyword evidence="2" id="KW-0012">Acyltransferase</keyword>
<dbReference type="InterPro" id="IPR000182">
    <property type="entry name" value="GNAT_dom"/>
</dbReference>
<dbReference type="PANTHER" id="PTHR47443">
    <property type="entry name" value="ACYL-COA N-ACYLTRANSFERASES (NAT) SUPERFAMILY PROTEIN"/>
    <property type="match status" value="1"/>
</dbReference>
<dbReference type="CDD" id="cd04301">
    <property type="entry name" value="NAT_SF"/>
    <property type="match status" value="1"/>
</dbReference>
<evidence type="ECO:0000313" key="2">
    <source>
        <dbReference type="EMBL" id="MFC5473554.1"/>
    </source>
</evidence>
<accession>A0ABW0M5Z6</accession>
<reference evidence="3" key="1">
    <citation type="journal article" date="2019" name="Int. J. Syst. Evol. Microbiol.">
        <title>The Global Catalogue of Microorganisms (GCM) 10K type strain sequencing project: providing services to taxonomists for standard genome sequencing and annotation.</title>
        <authorList>
            <consortium name="The Broad Institute Genomics Platform"/>
            <consortium name="The Broad Institute Genome Sequencing Center for Infectious Disease"/>
            <person name="Wu L."/>
            <person name="Ma J."/>
        </authorList>
    </citation>
    <scope>NUCLEOTIDE SEQUENCE [LARGE SCALE GENOMIC DNA]</scope>
    <source>
        <strain evidence="3">JCM 17066</strain>
    </source>
</reference>
<dbReference type="SUPFAM" id="SSF55729">
    <property type="entry name" value="Acyl-CoA N-acyltransferases (Nat)"/>
    <property type="match status" value="1"/>
</dbReference>
<comment type="caution">
    <text evidence="2">The sequence shown here is derived from an EMBL/GenBank/DDBJ whole genome shotgun (WGS) entry which is preliminary data.</text>
</comment>
<organism evidence="2 3">
    <name type="scientific">Paraherbaspirillum soli</name>
    <dbReference type="NCBI Taxonomy" id="631222"/>
    <lineage>
        <taxon>Bacteria</taxon>
        <taxon>Pseudomonadati</taxon>
        <taxon>Pseudomonadota</taxon>
        <taxon>Betaproteobacteria</taxon>
        <taxon>Burkholderiales</taxon>
        <taxon>Oxalobacteraceae</taxon>
        <taxon>Paraherbaspirillum</taxon>
    </lineage>
</organism>
<sequence>MSEAEFDVFAERIIPEYAQEKVAAGDWPIVEADRKSRAEFVKHLPSGLATPGHHFFTITDPGNANVGTLWLSEQDSGGRQTAFIYDLFIEPPQRRQGYARDAMLASEPIARELGLREMSLHAFGHNQAAIALYQSLGFRITDVEMAKKLG</sequence>